<dbReference type="NCBIfam" id="TIGR01563">
    <property type="entry name" value="gp16_SPP1"/>
    <property type="match status" value="1"/>
</dbReference>
<name>A0ABY5P933_9LACT</name>
<sequence>MKISNLNARIEIQASHSTRDEIGNWKEEWETFHTCFAFVDSRGQSGGEVAVAGLVVDHSDLIFTIRYTPVLKDMTTNAHRILFQSDLYDIKRVDFMNYKNETLKLYAKKVER</sequence>
<proteinExistence type="predicted"/>
<organism evidence="1 2">
    <name type="scientific">Fundicoccus culcitae</name>
    <dbReference type="NCBI Taxonomy" id="2969821"/>
    <lineage>
        <taxon>Bacteria</taxon>
        <taxon>Bacillati</taxon>
        <taxon>Bacillota</taxon>
        <taxon>Bacilli</taxon>
        <taxon>Lactobacillales</taxon>
        <taxon>Aerococcaceae</taxon>
        <taxon>Fundicoccus</taxon>
    </lineage>
</organism>
<dbReference type="RefSeq" id="WP_313794373.1">
    <property type="nucleotide sequence ID" value="NZ_CP102453.1"/>
</dbReference>
<dbReference type="Proteomes" id="UP001315967">
    <property type="component" value="Chromosome"/>
</dbReference>
<evidence type="ECO:0000313" key="2">
    <source>
        <dbReference type="Proteomes" id="UP001315967"/>
    </source>
</evidence>
<accession>A0ABY5P933</accession>
<dbReference type="Pfam" id="PF05521">
    <property type="entry name" value="Phage_HCP"/>
    <property type="match status" value="1"/>
</dbReference>
<evidence type="ECO:0000313" key="1">
    <source>
        <dbReference type="EMBL" id="UUX34873.1"/>
    </source>
</evidence>
<protein>
    <submittedName>
        <fullName evidence="1">Phage head closure protein</fullName>
    </submittedName>
</protein>
<reference evidence="1 2" key="1">
    <citation type="submission" date="2022-08" db="EMBL/GenBank/DDBJ databases">
        <title>Aerococcaceae sp. nov isolated from spoiled eye mask.</title>
        <authorList>
            <person name="Zhou G."/>
            <person name="Xie X.-B."/>
            <person name="Shi Q.-S."/>
            <person name="Wang Y.-S."/>
            <person name="Wen X."/>
            <person name="Peng H."/>
            <person name="Yang X.-J."/>
            <person name="Tao H.-B."/>
            <person name="Huang X.-M."/>
        </authorList>
    </citation>
    <scope>NUCLEOTIDE SEQUENCE [LARGE SCALE GENOMIC DNA]</scope>
    <source>
        <strain evidence="2">DM20194951</strain>
    </source>
</reference>
<dbReference type="InterPro" id="IPR008767">
    <property type="entry name" value="Phage_SPP1_head-tail_adaptor"/>
</dbReference>
<dbReference type="Gene3D" id="2.40.10.270">
    <property type="entry name" value="Bacteriophage SPP1 head-tail adaptor protein"/>
    <property type="match status" value="1"/>
</dbReference>
<dbReference type="InterPro" id="IPR038666">
    <property type="entry name" value="SSP1_head-tail_sf"/>
</dbReference>
<keyword evidence="2" id="KW-1185">Reference proteome</keyword>
<dbReference type="EMBL" id="CP102453">
    <property type="protein sequence ID" value="UUX34873.1"/>
    <property type="molecule type" value="Genomic_DNA"/>
</dbReference>
<gene>
    <name evidence="1" type="ORF">NRE15_04280</name>
</gene>